<accession>A0ABX6JXK9</accession>
<name>A0ABX6JXK9_9MICO</name>
<keyword evidence="3" id="KW-0378">Hydrolase</keyword>
<dbReference type="EC" id="3.4.21.89" evidence="1"/>
<gene>
    <name evidence="3" type="ORF">G7066_11555</name>
</gene>
<keyword evidence="2" id="KW-0812">Transmembrane</keyword>
<dbReference type="Proteomes" id="UP000503441">
    <property type="component" value="Chromosome"/>
</dbReference>
<evidence type="ECO:0000313" key="3">
    <source>
        <dbReference type="EMBL" id="QIM19045.1"/>
    </source>
</evidence>
<evidence type="ECO:0000313" key="4">
    <source>
        <dbReference type="Proteomes" id="UP000503441"/>
    </source>
</evidence>
<feature type="transmembrane region" description="Helical" evidence="2">
    <location>
        <begin position="141"/>
        <end position="160"/>
    </location>
</feature>
<keyword evidence="4" id="KW-1185">Reference proteome</keyword>
<evidence type="ECO:0000256" key="1">
    <source>
        <dbReference type="NCBIfam" id="TIGR02228"/>
    </source>
</evidence>
<keyword evidence="2" id="KW-1133">Transmembrane helix</keyword>
<dbReference type="EMBL" id="CP049933">
    <property type="protein sequence ID" value="QIM19045.1"/>
    <property type="molecule type" value="Genomic_DNA"/>
</dbReference>
<dbReference type="NCBIfam" id="TIGR02228">
    <property type="entry name" value="sigpep_I_arch"/>
    <property type="match status" value="1"/>
</dbReference>
<protein>
    <recommendedName>
        <fullName evidence="1">Signal peptidase I</fullName>
        <ecNumber evidence="1">3.4.21.89</ecNumber>
    </recommendedName>
</protein>
<dbReference type="RefSeq" id="WP_166331229.1">
    <property type="nucleotide sequence ID" value="NZ_CP049933.1"/>
</dbReference>
<evidence type="ECO:0000256" key="2">
    <source>
        <dbReference type="SAM" id="Phobius"/>
    </source>
</evidence>
<proteinExistence type="predicted"/>
<keyword evidence="2" id="KW-0472">Membrane</keyword>
<reference evidence="3 4" key="1">
    <citation type="submission" date="2020-03" db="EMBL/GenBank/DDBJ databases">
        <title>Leucobacter sp. nov., isolated from beetles.</title>
        <authorList>
            <person name="Hyun D.-W."/>
            <person name="Bae J.-W."/>
        </authorList>
    </citation>
    <scope>NUCLEOTIDE SEQUENCE [LARGE SCALE GENOMIC DNA]</scope>
    <source>
        <strain evidence="3 4">HDW9A</strain>
    </source>
</reference>
<feature type="transmembrane region" description="Helical" evidence="2">
    <location>
        <begin position="21"/>
        <end position="41"/>
    </location>
</feature>
<sequence length="176" mass="18385">MAVTKNMLDALHRGSKILLNLAAVLGVICALVAVVAIVWGVRPIVFSTNSMSPSVPAGSLAFTIPVDSAVIAPGDIVSAQRLGDGKLVTHRVVSVDHKESNTTLIMRGDANSSNDAAPYDVSDGAQKVIWHIPHAGGLVTVFQSPWIIGGALALLVIALIPNKKDKDRAVEKTPPS</sequence>
<dbReference type="InterPro" id="IPR001733">
    <property type="entry name" value="Peptidase_S26B"/>
</dbReference>
<dbReference type="GO" id="GO:0009003">
    <property type="term" value="F:signal peptidase activity"/>
    <property type="evidence" value="ECO:0007669"/>
    <property type="project" value="UniProtKB-EC"/>
</dbReference>
<organism evidence="3 4">
    <name type="scientific">Leucobacter coleopterorum</name>
    <dbReference type="NCBI Taxonomy" id="2714933"/>
    <lineage>
        <taxon>Bacteria</taxon>
        <taxon>Bacillati</taxon>
        <taxon>Actinomycetota</taxon>
        <taxon>Actinomycetes</taxon>
        <taxon>Micrococcales</taxon>
        <taxon>Microbacteriaceae</taxon>
        <taxon>Leucobacter</taxon>
    </lineage>
</organism>